<evidence type="ECO:0000313" key="2">
    <source>
        <dbReference type="Proteomes" id="UP001430919"/>
    </source>
</evidence>
<keyword evidence="2" id="KW-1185">Reference proteome</keyword>
<evidence type="ECO:0000313" key="1">
    <source>
        <dbReference type="EMBL" id="MCC9072445.1"/>
    </source>
</evidence>
<sequence>MNKTNFNQTGGFPLKTERLQELETSYLTMQSFGNLAGNLTIISGCEPVGSNVQNGFVFIDGELLEFREAVAAVGSTVIIIEENIDRTFENGTVKTVHTKRYATFGTAETSWLWSNFKKIDPIISLMSRMAILEKKAAVFQAGGGMMLWNKPANQIPTGWQEVVDWRGRMPVGLDNSQTEFNTVGKIGGSKTKTLLETELPIISPINGSLIKKGGSFGGSTGLTVGDTGTADFEPGQLIKPFGGGNSFSLLNPYRVVIFIEYIG</sequence>
<accession>A0ABS8MUH6</accession>
<name>A0ABS8MUH6_9FLAO</name>
<protein>
    <recommendedName>
        <fullName evidence="3">Phage tail protein</fullName>
    </recommendedName>
</protein>
<reference evidence="1" key="1">
    <citation type="submission" date="2021-11" db="EMBL/GenBank/DDBJ databases">
        <title>Description of novel Flavobacterium species.</title>
        <authorList>
            <person name="Saticioglu I.B."/>
            <person name="Ay H."/>
            <person name="Altun S."/>
            <person name="Duman M."/>
        </authorList>
    </citation>
    <scope>NUCLEOTIDE SEQUENCE</scope>
    <source>
        <strain evidence="1">F-65</strain>
    </source>
</reference>
<comment type="caution">
    <text evidence="1">The sequence shown here is derived from an EMBL/GenBank/DDBJ whole genome shotgun (WGS) entry which is preliminary data.</text>
</comment>
<evidence type="ECO:0008006" key="3">
    <source>
        <dbReference type="Google" id="ProtNLM"/>
    </source>
</evidence>
<gene>
    <name evidence="1" type="ORF">LNQ49_12715</name>
</gene>
<dbReference type="RefSeq" id="WP_229989273.1">
    <property type="nucleotide sequence ID" value="NZ_JAJJMO010000001.1"/>
</dbReference>
<dbReference type="EMBL" id="JAJJMO010000001">
    <property type="protein sequence ID" value="MCC9072445.1"/>
    <property type="molecule type" value="Genomic_DNA"/>
</dbReference>
<proteinExistence type="predicted"/>
<dbReference type="CDD" id="cd22641">
    <property type="entry name" value="C24-like"/>
    <property type="match status" value="1"/>
</dbReference>
<organism evidence="1 2">
    <name type="scientific">Flavobacterium pisciphilum</name>
    <dbReference type="NCBI Taxonomy" id="2893755"/>
    <lineage>
        <taxon>Bacteria</taxon>
        <taxon>Pseudomonadati</taxon>
        <taxon>Bacteroidota</taxon>
        <taxon>Flavobacteriia</taxon>
        <taxon>Flavobacteriales</taxon>
        <taxon>Flavobacteriaceae</taxon>
        <taxon>Flavobacterium</taxon>
    </lineage>
</organism>
<dbReference type="Proteomes" id="UP001430919">
    <property type="component" value="Unassembled WGS sequence"/>
</dbReference>